<evidence type="ECO:0000256" key="1">
    <source>
        <dbReference type="SAM" id="SignalP"/>
    </source>
</evidence>
<sequence length="83" mass="9583">MLYLHLKALGLATKLFVCALQTAHVVTGRIQFIFRSRQLVLEFLYTRSQPFHLGFVLLGSAHRMPQFGVGLREHLLHFAMRMT</sequence>
<proteinExistence type="predicted"/>
<organism evidence="2">
    <name type="scientific">Anopheles braziliensis</name>
    <dbReference type="NCBI Taxonomy" id="58242"/>
    <lineage>
        <taxon>Eukaryota</taxon>
        <taxon>Metazoa</taxon>
        <taxon>Ecdysozoa</taxon>
        <taxon>Arthropoda</taxon>
        <taxon>Hexapoda</taxon>
        <taxon>Insecta</taxon>
        <taxon>Pterygota</taxon>
        <taxon>Neoptera</taxon>
        <taxon>Endopterygota</taxon>
        <taxon>Diptera</taxon>
        <taxon>Nematocera</taxon>
        <taxon>Culicoidea</taxon>
        <taxon>Culicidae</taxon>
        <taxon>Anophelinae</taxon>
        <taxon>Anopheles</taxon>
    </lineage>
</organism>
<accession>A0A2M3ZQZ1</accession>
<feature type="chain" id="PRO_5014792045" evidence="1">
    <location>
        <begin position="20"/>
        <end position="83"/>
    </location>
</feature>
<name>A0A2M3ZQZ1_9DIPT</name>
<keyword evidence="1" id="KW-0732">Signal</keyword>
<protein>
    <submittedName>
        <fullName evidence="2">Putative secreted peptide</fullName>
    </submittedName>
</protein>
<dbReference type="AlphaFoldDB" id="A0A2M3ZQZ1"/>
<reference evidence="2" key="1">
    <citation type="submission" date="2018-01" db="EMBL/GenBank/DDBJ databases">
        <title>An insight into the sialome of Amazonian anophelines.</title>
        <authorList>
            <person name="Ribeiro J.M."/>
            <person name="Scarpassa V."/>
            <person name="Calvo E."/>
        </authorList>
    </citation>
    <scope>NUCLEOTIDE SEQUENCE</scope>
    <source>
        <tissue evidence="2">Salivary glands</tissue>
    </source>
</reference>
<evidence type="ECO:0000313" key="2">
    <source>
        <dbReference type="EMBL" id="MBW30974.1"/>
    </source>
</evidence>
<feature type="signal peptide" evidence="1">
    <location>
        <begin position="1"/>
        <end position="19"/>
    </location>
</feature>
<dbReference type="EMBL" id="GGFM01010223">
    <property type="protein sequence ID" value="MBW30974.1"/>
    <property type="molecule type" value="Transcribed_RNA"/>
</dbReference>